<evidence type="ECO:0000313" key="7">
    <source>
        <dbReference type="Proteomes" id="UP000598996"/>
    </source>
</evidence>
<proteinExistence type="predicted"/>
<dbReference type="Gene3D" id="1.10.10.60">
    <property type="entry name" value="Homeodomain-like"/>
    <property type="match status" value="1"/>
</dbReference>
<name>A0ABS1VX27_9ACTN</name>
<dbReference type="PRINTS" id="PR00455">
    <property type="entry name" value="HTHTETR"/>
</dbReference>
<evidence type="ECO:0000256" key="1">
    <source>
        <dbReference type="ARBA" id="ARBA00023015"/>
    </source>
</evidence>
<dbReference type="EMBL" id="JAENHO010000010">
    <property type="protein sequence ID" value="MBL7258988.1"/>
    <property type="molecule type" value="Genomic_DNA"/>
</dbReference>
<dbReference type="Pfam" id="PF00440">
    <property type="entry name" value="TetR_N"/>
    <property type="match status" value="1"/>
</dbReference>
<evidence type="ECO:0000256" key="2">
    <source>
        <dbReference type="ARBA" id="ARBA00023125"/>
    </source>
</evidence>
<dbReference type="InterPro" id="IPR011075">
    <property type="entry name" value="TetR_C"/>
</dbReference>
<evidence type="ECO:0000256" key="4">
    <source>
        <dbReference type="PROSITE-ProRule" id="PRU00335"/>
    </source>
</evidence>
<dbReference type="Proteomes" id="UP000598996">
    <property type="component" value="Unassembled WGS sequence"/>
</dbReference>
<sequence>MSLNTRRRGAELEVAILDAAWAVLIESGYTGFTFEAIAARAGTSRPVLYRRWPQRDDLLVATLRRHWAAKPIPVPDTGSLRDDAIGFLRNVDQGRTGLMTLISAQLVEYFRATGTNFRELRDSMRPPGQPTGFATIVQRAVARGELADVVRSPRVIDLPFDLFRNEMLMTMRPVTADWITETIDVVWLPLLHTT</sequence>
<evidence type="ECO:0000313" key="6">
    <source>
        <dbReference type="EMBL" id="MBL7258988.1"/>
    </source>
</evidence>
<dbReference type="PANTHER" id="PTHR30055:SF148">
    <property type="entry name" value="TETR-FAMILY TRANSCRIPTIONAL REGULATOR"/>
    <property type="match status" value="1"/>
</dbReference>
<dbReference type="SUPFAM" id="SSF46689">
    <property type="entry name" value="Homeodomain-like"/>
    <property type="match status" value="1"/>
</dbReference>
<feature type="domain" description="HTH tetR-type" evidence="5">
    <location>
        <begin position="10"/>
        <end position="70"/>
    </location>
</feature>
<dbReference type="InterPro" id="IPR036271">
    <property type="entry name" value="Tet_transcr_reg_TetR-rel_C_sf"/>
</dbReference>
<dbReference type="InterPro" id="IPR009057">
    <property type="entry name" value="Homeodomain-like_sf"/>
</dbReference>
<keyword evidence="7" id="KW-1185">Reference proteome</keyword>
<evidence type="ECO:0000259" key="5">
    <source>
        <dbReference type="PROSITE" id="PS50977"/>
    </source>
</evidence>
<feature type="DNA-binding region" description="H-T-H motif" evidence="4">
    <location>
        <begin position="33"/>
        <end position="52"/>
    </location>
</feature>
<dbReference type="PANTHER" id="PTHR30055">
    <property type="entry name" value="HTH-TYPE TRANSCRIPTIONAL REGULATOR RUTR"/>
    <property type="match status" value="1"/>
</dbReference>
<dbReference type="RefSeq" id="WP_202995655.1">
    <property type="nucleotide sequence ID" value="NZ_JAENHO010000010.1"/>
</dbReference>
<dbReference type="Gene3D" id="1.10.357.10">
    <property type="entry name" value="Tetracycline Repressor, domain 2"/>
    <property type="match status" value="1"/>
</dbReference>
<dbReference type="Pfam" id="PF16859">
    <property type="entry name" value="TetR_C_11"/>
    <property type="match status" value="1"/>
</dbReference>
<evidence type="ECO:0000256" key="3">
    <source>
        <dbReference type="ARBA" id="ARBA00023163"/>
    </source>
</evidence>
<reference evidence="6 7" key="1">
    <citation type="submission" date="2021-01" db="EMBL/GenBank/DDBJ databases">
        <title>Actinoplanes sp. nov. LDG1-01 isolated from lichen.</title>
        <authorList>
            <person name="Saeng-In P."/>
            <person name="Phongsopitanun W."/>
            <person name="Kanchanasin P."/>
            <person name="Yuki M."/>
            <person name="Kudo T."/>
            <person name="Ohkuma M."/>
            <person name="Tanasupawat S."/>
        </authorList>
    </citation>
    <scope>NUCLEOTIDE SEQUENCE [LARGE SCALE GENOMIC DNA]</scope>
    <source>
        <strain evidence="6 7">LDG1-01</strain>
    </source>
</reference>
<organism evidence="6 7">
    <name type="scientific">Paractinoplanes lichenicola</name>
    <dbReference type="NCBI Taxonomy" id="2802976"/>
    <lineage>
        <taxon>Bacteria</taxon>
        <taxon>Bacillati</taxon>
        <taxon>Actinomycetota</taxon>
        <taxon>Actinomycetes</taxon>
        <taxon>Micromonosporales</taxon>
        <taxon>Micromonosporaceae</taxon>
        <taxon>Paractinoplanes</taxon>
    </lineage>
</organism>
<dbReference type="InterPro" id="IPR050109">
    <property type="entry name" value="HTH-type_TetR-like_transc_reg"/>
</dbReference>
<dbReference type="PROSITE" id="PS50977">
    <property type="entry name" value="HTH_TETR_2"/>
    <property type="match status" value="1"/>
</dbReference>
<gene>
    <name evidence="6" type="ORF">JKJ07_32215</name>
</gene>
<protein>
    <submittedName>
        <fullName evidence="6">TetR/AcrR family transcriptional regulator</fullName>
    </submittedName>
</protein>
<keyword evidence="3" id="KW-0804">Transcription</keyword>
<keyword evidence="1" id="KW-0805">Transcription regulation</keyword>
<keyword evidence="2 4" id="KW-0238">DNA-binding</keyword>
<dbReference type="InterPro" id="IPR001647">
    <property type="entry name" value="HTH_TetR"/>
</dbReference>
<comment type="caution">
    <text evidence="6">The sequence shown here is derived from an EMBL/GenBank/DDBJ whole genome shotgun (WGS) entry which is preliminary data.</text>
</comment>
<dbReference type="SUPFAM" id="SSF48498">
    <property type="entry name" value="Tetracyclin repressor-like, C-terminal domain"/>
    <property type="match status" value="1"/>
</dbReference>
<accession>A0ABS1VX27</accession>